<reference evidence="9 10" key="1">
    <citation type="submission" date="2016-09" db="EMBL/GenBank/DDBJ databases">
        <title>Genome-resolved meta-omics ties microbial dynamics to process performance in biotechnology for thiocyanate degradation.</title>
        <authorList>
            <person name="Kantor R.S."/>
            <person name="Huddy R.J."/>
            <person name="Iyer R."/>
            <person name="Thomas B.C."/>
            <person name="Brown C.T."/>
            <person name="Anantharaman K."/>
            <person name="Tringe S."/>
            <person name="Hettich R.L."/>
            <person name="Harrison S.T."/>
            <person name="Banfield J.F."/>
        </authorList>
    </citation>
    <scope>NUCLEOTIDE SEQUENCE [LARGE SCALE GENOMIC DNA]</scope>
    <source>
        <strain evidence="9">59-99</strain>
    </source>
</reference>
<dbReference type="EMBL" id="MKVH01000002">
    <property type="protein sequence ID" value="OJX61137.1"/>
    <property type="molecule type" value="Genomic_DNA"/>
</dbReference>
<dbReference type="PRINTS" id="PR00726">
    <property type="entry name" value="LEXASERPTASE"/>
</dbReference>
<evidence type="ECO:0000256" key="1">
    <source>
        <dbReference type="ARBA" id="ARBA00007484"/>
    </source>
</evidence>
<dbReference type="AlphaFoldDB" id="A0A1M3L6E1"/>
<sequence>MITKLGASDETTIRFFMSAAPCGRAPHMTEDEGTDLNFTAYWVPNPRDSYSVIATGDSMEDARIFAGDMLVIDAGRETIDGNIIVAWLNGELTVKRLQHDAEGRVMLVAENRKYAPMTITEHDDFRVLGIVTSVHRKL</sequence>
<keyword evidence="5" id="KW-0234">DNA repair</keyword>
<dbReference type="STRING" id="1895771.BGO89_00645"/>
<dbReference type="Gene3D" id="2.10.109.10">
    <property type="entry name" value="Umud Fragment, subunit A"/>
    <property type="match status" value="1"/>
</dbReference>
<feature type="domain" description="Peptidase S24/S26A/S26B/S26C" evidence="8">
    <location>
        <begin position="26"/>
        <end position="131"/>
    </location>
</feature>
<proteinExistence type="inferred from homology"/>
<dbReference type="InterPro" id="IPR036286">
    <property type="entry name" value="LexA/Signal_pep-like_sf"/>
</dbReference>
<dbReference type="GO" id="GO:0006281">
    <property type="term" value="P:DNA repair"/>
    <property type="evidence" value="ECO:0007669"/>
    <property type="project" value="UniProtKB-KW"/>
</dbReference>
<evidence type="ECO:0000256" key="3">
    <source>
        <dbReference type="ARBA" id="ARBA00022801"/>
    </source>
</evidence>
<dbReference type="Pfam" id="PF00717">
    <property type="entry name" value="Peptidase_S24"/>
    <property type="match status" value="1"/>
</dbReference>
<comment type="caution">
    <text evidence="9">The sequence shown here is derived from an EMBL/GenBank/DDBJ whole genome shotgun (WGS) entry which is preliminary data.</text>
</comment>
<comment type="similarity">
    <text evidence="1 7">Belongs to the peptidase S24 family.</text>
</comment>
<evidence type="ECO:0000256" key="2">
    <source>
        <dbReference type="ARBA" id="ARBA00022763"/>
    </source>
</evidence>
<dbReference type="InterPro" id="IPR015927">
    <property type="entry name" value="Peptidase_S24_S26A/B/C"/>
</dbReference>
<keyword evidence="4 7" id="KW-0068">Autocatalytic cleavage</keyword>
<dbReference type="InterPro" id="IPR006197">
    <property type="entry name" value="Peptidase_S24_LexA"/>
</dbReference>
<accession>A0A1M3L6E1</accession>
<evidence type="ECO:0000256" key="6">
    <source>
        <dbReference type="ARBA" id="ARBA00023236"/>
    </source>
</evidence>
<dbReference type="GO" id="GO:0006355">
    <property type="term" value="P:regulation of DNA-templated transcription"/>
    <property type="evidence" value="ECO:0007669"/>
    <property type="project" value="InterPro"/>
</dbReference>
<evidence type="ECO:0000313" key="10">
    <source>
        <dbReference type="Proteomes" id="UP000184233"/>
    </source>
</evidence>
<evidence type="ECO:0000256" key="7">
    <source>
        <dbReference type="RuleBase" id="RU003991"/>
    </source>
</evidence>
<keyword evidence="6" id="KW-0742">SOS response</keyword>
<keyword evidence="2" id="KW-0227">DNA damage</keyword>
<gene>
    <name evidence="9" type="ORF">BGO89_00645</name>
</gene>
<name>A0A1M3L6E1_9BACT</name>
<dbReference type="GO" id="GO:0003677">
    <property type="term" value="F:DNA binding"/>
    <property type="evidence" value="ECO:0007669"/>
    <property type="project" value="InterPro"/>
</dbReference>
<evidence type="ECO:0000259" key="8">
    <source>
        <dbReference type="Pfam" id="PF00717"/>
    </source>
</evidence>
<dbReference type="InterPro" id="IPR039418">
    <property type="entry name" value="LexA-like"/>
</dbReference>
<dbReference type="GO" id="GO:0009432">
    <property type="term" value="P:SOS response"/>
    <property type="evidence" value="ECO:0007669"/>
    <property type="project" value="UniProtKB-KW"/>
</dbReference>
<dbReference type="CDD" id="cd06529">
    <property type="entry name" value="S24_LexA-like"/>
    <property type="match status" value="1"/>
</dbReference>
<dbReference type="Proteomes" id="UP000184233">
    <property type="component" value="Unassembled WGS sequence"/>
</dbReference>
<organism evidence="9 10">
    <name type="scientific">Candidatus Kapaibacterium thiocyanatum</name>
    <dbReference type="NCBI Taxonomy" id="1895771"/>
    <lineage>
        <taxon>Bacteria</taxon>
        <taxon>Pseudomonadati</taxon>
        <taxon>Candidatus Kapaibacteriota</taxon>
        <taxon>Candidatus Kapaibacteriia</taxon>
        <taxon>Candidatus Kapaibacteriales</taxon>
        <taxon>Candidatus Kapaibacteriaceae</taxon>
        <taxon>Candidatus Kapaibacterium</taxon>
    </lineage>
</organism>
<keyword evidence="3 7" id="KW-0378">Hydrolase</keyword>
<protein>
    <recommendedName>
        <fullName evidence="8">Peptidase S24/S26A/S26B/S26C domain-containing protein</fullName>
    </recommendedName>
</protein>
<dbReference type="GO" id="GO:0016787">
    <property type="term" value="F:hydrolase activity"/>
    <property type="evidence" value="ECO:0007669"/>
    <property type="project" value="UniProtKB-KW"/>
</dbReference>
<dbReference type="PANTHER" id="PTHR33516:SF2">
    <property type="entry name" value="LEXA REPRESSOR-RELATED"/>
    <property type="match status" value="1"/>
</dbReference>
<dbReference type="InterPro" id="IPR050077">
    <property type="entry name" value="LexA_repressor"/>
</dbReference>
<evidence type="ECO:0000313" key="9">
    <source>
        <dbReference type="EMBL" id="OJX61137.1"/>
    </source>
</evidence>
<dbReference type="PANTHER" id="PTHR33516">
    <property type="entry name" value="LEXA REPRESSOR"/>
    <property type="match status" value="1"/>
</dbReference>
<dbReference type="SUPFAM" id="SSF51306">
    <property type="entry name" value="LexA/Signal peptidase"/>
    <property type="match status" value="1"/>
</dbReference>
<evidence type="ECO:0000256" key="5">
    <source>
        <dbReference type="ARBA" id="ARBA00023204"/>
    </source>
</evidence>
<evidence type="ECO:0000256" key="4">
    <source>
        <dbReference type="ARBA" id="ARBA00022813"/>
    </source>
</evidence>